<dbReference type="AlphaFoldDB" id="A0A835Y8K2"/>
<keyword evidence="4" id="KW-1185">Reference proteome</keyword>
<protein>
    <submittedName>
        <fullName evidence="3">Uncharacterized protein</fullName>
    </submittedName>
</protein>
<evidence type="ECO:0000313" key="3">
    <source>
        <dbReference type="EMBL" id="KAG2496191.1"/>
    </source>
</evidence>
<feature type="region of interest" description="Disordered" evidence="2">
    <location>
        <begin position="357"/>
        <end position="393"/>
    </location>
</feature>
<feature type="compositionally biased region" description="Low complexity" evidence="2">
    <location>
        <begin position="671"/>
        <end position="700"/>
    </location>
</feature>
<name>A0A835Y8K2_9CHLO</name>
<feature type="region of interest" description="Disordered" evidence="2">
    <location>
        <begin position="458"/>
        <end position="526"/>
    </location>
</feature>
<dbReference type="OrthoDB" id="544514at2759"/>
<feature type="region of interest" description="Disordered" evidence="2">
    <location>
        <begin position="664"/>
        <end position="709"/>
    </location>
</feature>
<feature type="compositionally biased region" description="Basic and acidic residues" evidence="2">
    <location>
        <begin position="376"/>
        <end position="391"/>
    </location>
</feature>
<feature type="compositionally biased region" description="Low complexity" evidence="2">
    <location>
        <begin position="500"/>
        <end position="513"/>
    </location>
</feature>
<dbReference type="EMBL" id="JAEHOE010000020">
    <property type="protein sequence ID" value="KAG2496191.1"/>
    <property type="molecule type" value="Genomic_DNA"/>
</dbReference>
<organism evidence="3 4">
    <name type="scientific">Edaphochlamys debaryana</name>
    <dbReference type="NCBI Taxonomy" id="47281"/>
    <lineage>
        <taxon>Eukaryota</taxon>
        <taxon>Viridiplantae</taxon>
        <taxon>Chlorophyta</taxon>
        <taxon>core chlorophytes</taxon>
        <taxon>Chlorophyceae</taxon>
        <taxon>CS clade</taxon>
        <taxon>Chlamydomonadales</taxon>
        <taxon>Chlamydomonadales incertae sedis</taxon>
        <taxon>Edaphochlamys</taxon>
    </lineage>
</organism>
<evidence type="ECO:0000256" key="2">
    <source>
        <dbReference type="SAM" id="MobiDB-lite"/>
    </source>
</evidence>
<evidence type="ECO:0000313" key="4">
    <source>
        <dbReference type="Proteomes" id="UP000612055"/>
    </source>
</evidence>
<sequence length="761" mass="76949">MPLLNKGNKKEISAIEDLIEAKVFVNEQRASELQKLKEQFWAPDAVLPGADSDESIVLLCINLSPAVEDTLRLLKGYELQVETIAEDKTDPNHKADKKRLLKWFAGKKLEEARVAAVIHDLRSTDDELSPMDGRITALSLLSRLPVIALASASPAPLQAAAAATGGTWPVFFASHAEDCRPLCRWLTEELPRVRAFSAAVESDLQSRVAHLGKVNLPWHFLSRGAVALVPFGVMTVNFLGIVRLMANIMGCVGMRGDTSANKAMGMLGAKNAALVTAVDSLGDVYSFAVFATVLADLQGMGLVEAAEALDVVDGLTLGSIGLVTGAVSAIGAALSRPTVVRAAAGFLASLQTIHTLNPGMRREGEKRGGKDKKGKGKEGGKKGKGGKKGEWQGEEAQPLLLRASEVEGAGAGAGGEAGKGRKAAKGGKAAAEAAAGAGRSSAAAREAAAVAALAAAAAAGGADHDLSGGSSDEDEEESSSEVASELSDLIDEEAEGPEIAGPSVSSSAAAASGAPGGGAKLTKEEKAAAVAARKAAAAEAKAAARAAKVAVKEEKTAARAAEKQQRAEAKAAAAASKAEAKAAAAAAKAAAKDAAKEAKAAKKAEAKEAKLAAREAKAAVKSAAGSAASAPAVTSAAVPGVFRDVEGPPGRTAVSELVVMQGDRVSGGSGSRLSSITGSDAAEPSGSGEEGEAAAGPRASGDGGGGEEGAAGLLAAAVARDERMGLDEQTQLALLQFLSLEDEQVYDGAYEGVSYSDVVPR</sequence>
<gene>
    <name evidence="3" type="ORF">HYH03_005791</name>
</gene>
<feature type="coiled-coil region" evidence="1">
    <location>
        <begin position="544"/>
        <end position="619"/>
    </location>
</feature>
<reference evidence="3" key="1">
    <citation type="journal article" date="2020" name="bioRxiv">
        <title>Comparative genomics of Chlamydomonas.</title>
        <authorList>
            <person name="Craig R.J."/>
            <person name="Hasan A.R."/>
            <person name="Ness R.W."/>
            <person name="Keightley P.D."/>
        </authorList>
    </citation>
    <scope>NUCLEOTIDE SEQUENCE</scope>
    <source>
        <strain evidence="3">CCAP 11/70</strain>
    </source>
</reference>
<keyword evidence="1" id="KW-0175">Coiled coil</keyword>
<proteinExistence type="predicted"/>
<comment type="caution">
    <text evidence="3">The sequence shown here is derived from an EMBL/GenBank/DDBJ whole genome shotgun (WGS) entry which is preliminary data.</text>
</comment>
<evidence type="ECO:0000256" key="1">
    <source>
        <dbReference type="SAM" id="Coils"/>
    </source>
</evidence>
<dbReference type="Proteomes" id="UP000612055">
    <property type="component" value="Unassembled WGS sequence"/>
</dbReference>
<accession>A0A835Y8K2</accession>